<dbReference type="PROSITE" id="PS51202">
    <property type="entry name" value="RCK_C"/>
    <property type="match status" value="1"/>
</dbReference>
<evidence type="ECO:0000256" key="1">
    <source>
        <dbReference type="ARBA" id="ARBA00003660"/>
    </source>
</evidence>
<keyword evidence="2" id="KW-0813">Transport</keyword>
<dbReference type="Gene3D" id="3.30.70.1450">
    <property type="entry name" value="Regulator of K+ conductance, C-terminal domain"/>
    <property type="match status" value="1"/>
</dbReference>
<evidence type="ECO:0000313" key="10">
    <source>
        <dbReference type="Proteomes" id="UP000000554"/>
    </source>
</evidence>
<sequence length="259" mass="28257">MRVSCLSLPWHTPKALLHETITQTYLLWHIVLEHMDIVIVGAGRVGSRTARVVTNEDHAVTVIEQDYDRAERARTEGFDVVEGDGTSEDTLLDAGIDTADAIGALTSDLNTNFIACMVGNHHDCRTVLRIDEDYREDIYRKYADEVDEIVYPERLGAIGAKNALLGGNVTAIADLAEHLQVVQLTVTDEAPMRGYSISELELPAGARLLAFGKHDASLALPLPSETLETGDRIAVLAEFDTLDSVRQILVGNAPPTEVA</sequence>
<dbReference type="InterPro" id="IPR036291">
    <property type="entry name" value="NAD(P)-bd_dom_sf"/>
</dbReference>
<dbReference type="InterPro" id="IPR050721">
    <property type="entry name" value="Trk_Ktr_HKT_K-transport"/>
</dbReference>
<accession>Q9HNV8</accession>
<keyword evidence="4" id="KW-0630">Potassium</keyword>
<dbReference type="InParanoid" id="Q9HNV8"/>
<dbReference type="PaxDb" id="64091-VNG_1924G"/>
<organism evidence="9 10">
    <name type="scientific">Halobacterium salinarum (strain ATCC 700922 / JCM 11081 / NRC-1)</name>
    <name type="common">Halobacterium halobium</name>
    <dbReference type="NCBI Taxonomy" id="64091"/>
    <lineage>
        <taxon>Archaea</taxon>
        <taxon>Methanobacteriati</taxon>
        <taxon>Methanobacteriota</taxon>
        <taxon>Stenosarchaea group</taxon>
        <taxon>Halobacteria</taxon>
        <taxon>Halobacteriales</taxon>
        <taxon>Halobacteriaceae</taxon>
        <taxon>Halobacterium</taxon>
        <taxon>Halobacterium salinarum NRC-34001</taxon>
    </lineage>
</organism>
<dbReference type="KEGG" id="hal:VNG_1924G"/>
<proteinExistence type="predicted"/>
<dbReference type="InterPro" id="IPR036721">
    <property type="entry name" value="RCK_C_sf"/>
</dbReference>
<dbReference type="GO" id="GO:0071805">
    <property type="term" value="P:potassium ion transmembrane transport"/>
    <property type="evidence" value="ECO:0000318"/>
    <property type="project" value="GO_Central"/>
</dbReference>
<keyword evidence="6" id="KW-0406">Ion transport</keyword>
<dbReference type="Pfam" id="PF02254">
    <property type="entry name" value="TrkA_N"/>
    <property type="match status" value="1"/>
</dbReference>
<gene>
    <name evidence="9" type="primary">trkA6</name>
    <name evidence="9" type="ordered locus">VNG_1924G</name>
</gene>
<dbReference type="PANTHER" id="PTHR43833">
    <property type="entry name" value="POTASSIUM CHANNEL PROTEIN 2-RELATED-RELATED"/>
    <property type="match status" value="1"/>
</dbReference>
<keyword evidence="3" id="KW-0633">Potassium transport</keyword>
<dbReference type="EMBL" id="AE004437">
    <property type="protein sequence ID" value="AAG20112.1"/>
    <property type="molecule type" value="Genomic_DNA"/>
</dbReference>
<keyword evidence="5" id="KW-0520">NAD</keyword>
<evidence type="ECO:0000256" key="2">
    <source>
        <dbReference type="ARBA" id="ARBA00022448"/>
    </source>
</evidence>
<dbReference type="Gene3D" id="3.40.50.720">
    <property type="entry name" value="NAD(P)-binding Rossmann-like Domain"/>
    <property type="match status" value="1"/>
</dbReference>
<dbReference type="PIR" id="D84343">
    <property type="entry name" value="D84343"/>
</dbReference>
<dbReference type="GO" id="GO:0005267">
    <property type="term" value="F:potassium channel activity"/>
    <property type="evidence" value="ECO:0000318"/>
    <property type="project" value="GO_Central"/>
</dbReference>
<dbReference type="InterPro" id="IPR003148">
    <property type="entry name" value="RCK_N"/>
</dbReference>
<dbReference type="GO" id="GO:0005886">
    <property type="term" value="C:plasma membrane"/>
    <property type="evidence" value="ECO:0000318"/>
    <property type="project" value="GO_Central"/>
</dbReference>
<evidence type="ECO:0000256" key="3">
    <source>
        <dbReference type="ARBA" id="ARBA00022538"/>
    </source>
</evidence>
<dbReference type="SUPFAM" id="SSF116726">
    <property type="entry name" value="TrkA C-terminal domain-like"/>
    <property type="match status" value="1"/>
</dbReference>
<evidence type="ECO:0000256" key="6">
    <source>
        <dbReference type="ARBA" id="ARBA00023065"/>
    </source>
</evidence>
<dbReference type="AlphaFoldDB" id="Q9HNV8"/>
<dbReference type="SUPFAM" id="SSF51735">
    <property type="entry name" value="NAD(P)-binding Rossmann-fold domains"/>
    <property type="match status" value="1"/>
</dbReference>
<dbReference type="InterPro" id="IPR006037">
    <property type="entry name" value="RCK_C"/>
</dbReference>
<dbReference type="PROSITE" id="PS51201">
    <property type="entry name" value="RCK_N"/>
    <property type="match status" value="1"/>
</dbReference>
<dbReference type="InterPro" id="IPR006036">
    <property type="entry name" value="K_uptake_TrkA"/>
</dbReference>
<name>Q9HNV8_HALSA</name>
<comment type="function">
    <text evidence="1">Part of a potassium transport system.</text>
</comment>
<dbReference type="PATRIC" id="fig|64091.14.peg.1471"/>
<protein>
    <submittedName>
        <fullName evidence="9">TRK potassium uptake system protein</fullName>
    </submittedName>
</protein>
<feature type="domain" description="RCK C-terminal" evidence="8">
    <location>
        <begin position="169"/>
        <end position="251"/>
    </location>
</feature>
<dbReference type="PANTHER" id="PTHR43833:SF5">
    <property type="entry name" value="TRK SYSTEM POTASSIUM UPTAKE PROTEIN TRKA"/>
    <property type="match status" value="1"/>
</dbReference>
<evidence type="ECO:0000259" key="8">
    <source>
        <dbReference type="PROSITE" id="PS51202"/>
    </source>
</evidence>
<feature type="domain" description="RCK N-terminal" evidence="7">
    <location>
        <begin position="34"/>
        <end position="150"/>
    </location>
</feature>
<keyword evidence="10" id="KW-1185">Reference proteome</keyword>
<dbReference type="PRINTS" id="PR00335">
    <property type="entry name" value="KUPTAKETRKA"/>
</dbReference>
<dbReference type="Pfam" id="PF02080">
    <property type="entry name" value="TrkA_C"/>
    <property type="match status" value="1"/>
</dbReference>
<dbReference type="STRING" id="64091.VNG_1924G"/>
<evidence type="ECO:0000256" key="4">
    <source>
        <dbReference type="ARBA" id="ARBA00022958"/>
    </source>
</evidence>
<evidence type="ECO:0000313" key="9">
    <source>
        <dbReference type="EMBL" id="AAG20112.1"/>
    </source>
</evidence>
<reference evidence="9 10" key="1">
    <citation type="journal article" date="2000" name="Proc. Natl. Acad. Sci. U.S.A.">
        <title>Genome sequence of Halobacterium species NRC-1.</title>
        <authorList>
            <person name="Ng W.V."/>
            <person name="Kennedy S.P."/>
            <person name="Mahairas G.G."/>
            <person name="Berquist B."/>
            <person name="Pan M."/>
            <person name="Shukla H.D."/>
            <person name="Lasky S.R."/>
            <person name="Baliga N.S."/>
            <person name="Thorsson V."/>
            <person name="Sbrogna J."/>
            <person name="Swartzell S."/>
            <person name="Weir D."/>
            <person name="Hall J."/>
            <person name="Dahl T.A."/>
            <person name="Welti R."/>
            <person name="Goo Y.A."/>
            <person name="Leithauser B."/>
            <person name="Keller K."/>
            <person name="Cruz R."/>
            <person name="Danson M.J."/>
            <person name="Hough D.W."/>
            <person name="Maddocks D.G."/>
            <person name="Jablonski P.E."/>
            <person name="Krebs M.P."/>
            <person name="Angevine C.M."/>
            <person name="Dale H."/>
            <person name="Isenbarger T.A."/>
            <person name="Peck R.F."/>
            <person name="Pohlschroder M."/>
            <person name="Spudich J.L."/>
            <person name="Jung K.W."/>
            <person name="Alam M."/>
            <person name="Freitas T."/>
            <person name="Hou S."/>
            <person name="Daniels C.J."/>
            <person name="Dennis P.P."/>
            <person name="Omer A.D."/>
            <person name="Ebhardt H."/>
            <person name="Lowe T.M."/>
            <person name="Liang P."/>
            <person name="Riley M."/>
            <person name="Hood L."/>
            <person name="DasSarma S."/>
        </authorList>
    </citation>
    <scope>NUCLEOTIDE SEQUENCE [LARGE SCALE GENOMIC DNA]</scope>
    <source>
        <strain evidence="10">ATCC 700922 / JCM 11081 / NRC-1</strain>
    </source>
</reference>
<evidence type="ECO:0000256" key="5">
    <source>
        <dbReference type="ARBA" id="ARBA00023027"/>
    </source>
</evidence>
<dbReference type="HOGENOM" id="CLU_046525_2_2_2"/>
<dbReference type="Proteomes" id="UP000000554">
    <property type="component" value="Chromosome"/>
</dbReference>
<evidence type="ECO:0000259" key="7">
    <source>
        <dbReference type="PROSITE" id="PS51201"/>
    </source>
</evidence>